<dbReference type="PROSITE" id="PS50928">
    <property type="entry name" value="ABC_TM1"/>
    <property type="match status" value="1"/>
</dbReference>
<organism evidence="9 10">
    <name type="scientific">Paracholeplasma vituli</name>
    <dbReference type="NCBI Taxonomy" id="69473"/>
    <lineage>
        <taxon>Bacteria</taxon>
        <taxon>Bacillati</taxon>
        <taxon>Mycoplasmatota</taxon>
        <taxon>Mollicutes</taxon>
        <taxon>Acholeplasmatales</taxon>
        <taxon>Acholeplasmataceae</taxon>
        <taxon>Paracholeplasma</taxon>
    </lineage>
</organism>
<feature type="transmembrane region" description="Helical" evidence="7">
    <location>
        <begin position="348"/>
        <end position="369"/>
    </location>
</feature>
<feature type="transmembrane region" description="Helical" evidence="7">
    <location>
        <begin position="214"/>
        <end position="238"/>
    </location>
</feature>
<evidence type="ECO:0000313" key="9">
    <source>
        <dbReference type="EMBL" id="MCU0104219.1"/>
    </source>
</evidence>
<dbReference type="Gene3D" id="1.10.3720.10">
    <property type="entry name" value="MetI-like"/>
    <property type="match status" value="1"/>
</dbReference>
<dbReference type="CDD" id="cd06261">
    <property type="entry name" value="TM_PBP2"/>
    <property type="match status" value="1"/>
</dbReference>
<keyword evidence="6 7" id="KW-0472">Membrane</keyword>
<feature type="domain" description="ABC transmembrane type-1" evidence="8">
    <location>
        <begin position="210"/>
        <end position="432"/>
    </location>
</feature>
<accession>A0ABT2PTD9</accession>
<evidence type="ECO:0000256" key="4">
    <source>
        <dbReference type="ARBA" id="ARBA00022692"/>
    </source>
</evidence>
<keyword evidence="3" id="KW-1003">Cell membrane</keyword>
<comment type="subcellular location">
    <subcellularLocation>
        <location evidence="1 7">Cell membrane</location>
        <topology evidence="1 7">Multi-pass membrane protein</topology>
    </subcellularLocation>
</comment>
<evidence type="ECO:0000256" key="6">
    <source>
        <dbReference type="ARBA" id="ARBA00023136"/>
    </source>
</evidence>
<feature type="transmembrane region" description="Helical" evidence="7">
    <location>
        <begin position="296"/>
        <end position="320"/>
    </location>
</feature>
<dbReference type="Proteomes" id="UP001209076">
    <property type="component" value="Unassembled WGS sequence"/>
</dbReference>
<comment type="similarity">
    <text evidence="7">Belongs to the binding-protein-dependent transport system permease family.</text>
</comment>
<feature type="transmembrane region" description="Helical" evidence="7">
    <location>
        <begin position="138"/>
        <end position="162"/>
    </location>
</feature>
<dbReference type="Pfam" id="PF00528">
    <property type="entry name" value="BPD_transp_1"/>
    <property type="match status" value="1"/>
</dbReference>
<proteinExistence type="inferred from homology"/>
<reference evidence="10" key="1">
    <citation type="submission" date="2023-07" db="EMBL/GenBank/DDBJ databases">
        <title>Novel Mycoplasma species identified in domestic and wild animals.</title>
        <authorList>
            <person name="Volokhov D.V."/>
            <person name="Furtak V.A."/>
            <person name="Zagorodnyaya T.A."/>
        </authorList>
    </citation>
    <scope>NUCLEOTIDE SEQUENCE [LARGE SCALE GENOMIC DNA]</scope>
    <source>
        <strain evidence="10">92-19</strain>
    </source>
</reference>
<keyword evidence="4 7" id="KW-0812">Transmembrane</keyword>
<dbReference type="InterPro" id="IPR035906">
    <property type="entry name" value="MetI-like_sf"/>
</dbReference>
<sequence>MLKQLTKKIKTALSKFAWHFRNVYLTIKRGIGGAIKKAWNTVSFKEKRELNKQKKLDFVLNYINFDSKVLDVQLDLDVIKVREELKAKRAELTASVKQNPSDSALKVELKKVKQVIKWLPEDVYQINRKGDRKVETQLIIKAALYLLPAIILLALFTFWPIINTLRLIVYVGYTEADGSIQGYTLFGNFVKVITQRGFIRPSAGTFSSALINTLLMAFISVPISIVISLLIAVGLNAIKAFKGFFQTIFFLPYVTNTIAIALVFKFMFNENFGLVNTMLGWINIDKVNWLSTNANYWAALSVLIIYSVWDSLAFKIMVFLSAIQGIDKQYYQAADIDSTPKGKVFRKITVPLISPMIFYIAITSIIGALKVYSSVITLTNENGEIRGATYNMKSIVMYIYDYLNNRAPGNLSLAAASSLVLFGIILIFTLIQMQVGKKRVHY</sequence>
<evidence type="ECO:0000256" key="1">
    <source>
        <dbReference type="ARBA" id="ARBA00004651"/>
    </source>
</evidence>
<comment type="caution">
    <text evidence="9">The sequence shown here is derived from an EMBL/GenBank/DDBJ whole genome shotgun (WGS) entry which is preliminary data.</text>
</comment>
<keyword evidence="5 7" id="KW-1133">Transmembrane helix</keyword>
<feature type="transmembrane region" description="Helical" evidence="7">
    <location>
        <begin position="250"/>
        <end position="268"/>
    </location>
</feature>
<gene>
    <name evidence="9" type="ORF">N7603_00895</name>
</gene>
<dbReference type="RefSeq" id="WP_262095436.1">
    <property type="nucleotide sequence ID" value="NZ_JAOEGN010000001.1"/>
</dbReference>
<dbReference type="InterPro" id="IPR000515">
    <property type="entry name" value="MetI-like"/>
</dbReference>
<evidence type="ECO:0000256" key="7">
    <source>
        <dbReference type="RuleBase" id="RU363032"/>
    </source>
</evidence>
<evidence type="ECO:0000256" key="2">
    <source>
        <dbReference type="ARBA" id="ARBA00022448"/>
    </source>
</evidence>
<dbReference type="EMBL" id="JAOEGN010000001">
    <property type="protein sequence ID" value="MCU0104219.1"/>
    <property type="molecule type" value="Genomic_DNA"/>
</dbReference>
<protein>
    <submittedName>
        <fullName evidence="9">Sugar ABC transporter permease</fullName>
    </submittedName>
</protein>
<evidence type="ECO:0000256" key="5">
    <source>
        <dbReference type="ARBA" id="ARBA00022989"/>
    </source>
</evidence>
<name>A0ABT2PTD9_9MOLU</name>
<dbReference type="SUPFAM" id="SSF161098">
    <property type="entry name" value="MetI-like"/>
    <property type="match status" value="1"/>
</dbReference>
<evidence type="ECO:0000259" key="8">
    <source>
        <dbReference type="PROSITE" id="PS50928"/>
    </source>
</evidence>
<dbReference type="PANTHER" id="PTHR30193:SF37">
    <property type="entry name" value="INNER MEMBRANE ABC TRANSPORTER PERMEASE PROTEIN YCJO"/>
    <property type="match status" value="1"/>
</dbReference>
<keyword evidence="10" id="KW-1185">Reference proteome</keyword>
<dbReference type="PANTHER" id="PTHR30193">
    <property type="entry name" value="ABC TRANSPORTER PERMEASE PROTEIN"/>
    <property type="match status" value="1"/>
</dbReference>
<dbReference type="InterPro" id="IPR051393">
    <property type="entry name" value="ABC_transporter_permease"/>
</dbReference>
<feature type="transmembrane region" description="Helical" evidence="7">
    <location>
        <begin position="411"/>
        <end position="431"/>
    </location>
</feature>
<evidence type="ECO:0000313" key="10">
    <source>
        <dbReference type="Proteomes" id="UP001209076"/>
    </source>
</evidence>
<keyword evidence="2 7" id="KW-0813">Transport</keyword>
<evidence type="ECO:0000256" key="3">
    <source>
        <dbReference type="ARBA" id="ARBA00022475"/>
    </source>
</evidence>